<evidence type="ECO:0000313" key="1">
    <source>
        <dbReference type="EMBL" id="VTP62602.1"/>
    </source>
</evidence>
<name>A0A4U9HF77_9ENTR</name>
<organism evidence="1 2">
    <name type="scientific">Leclercia adecarboxylata</name>
    <dbReference type="NCBI Taxonomy" id="83655"/>
    <lineage>
        <taxon>Bacteria</taxon>
        <taxon>Pseudomonadati</taxon>
        <taxon>Pseudomonadota</taxon>
        <taxon>Gammaproteobacteria</taxon>
        <taxon>Enterobacterales</taxon>
        <taxon>Enterobacteriaceae</taxon>
        <taxon>Leclercia</taxon>
    </lineage>
</organism>
<evidence type="ECO:0000313" key="2">
    <source>
        <dbReference type="Proteomes" id="UP000310719"/>
    </source>
</evidence>
<dbReference type="AlphaFoldDB" id="A0A4U9HF77"/>
<dbReference type="Proteomes" id="UP000310719">
    <property type="component" value="Chromosome"/>
</dbReference>
<reference evidence="1 2" key="1">
    <citation type="submission" date="2019-05" db="EMBL/GenBank/DDBJ databases">
        <authorList>
            <consortium name="Pathogen Informatics"/>
        </authorList>
    </citation>
    <scope>NUCLEOTIDE SEQUENCE [LARGE SCALE GENOMIC DNA]</scope>
    <source>
        <strain evidence="1 2">NCTC13032</strain>
    </source>
</reference>
<proteinExistence type="predicted"/>
<gene>
    <name evidence="1" type="ORF">NCTC13032_00434</name>
</gene>
<protein>
    <submittedName>
        <fullName evidence="1">Uncharacterized protein</fullName>
    </submittedName>
</protein>
<sequence length="61" mass="6557">MANTPSIFGLAASREGHHLQPTVTAAFGVLVPGEHFNIRVALEFSLATFHAVFGPQRLAVR</sequence>
<accession>A0A4U9HF77</accession>
<dbReference type="EMBL" id="LR590464">
    <property type="protein sequence ID" value="VTP62602.1"/>
    <property type="molecule type" value="Genomic_DNA"/>
</dbReference>